<dbReference type="PROSITE" id="PS50082">
    <property type="entry name" value="WD_REPEATS_2"/>
    <property type="match status" value="1"/>
</dbReference>
<dbReference type="SMART" id="SM00320">
    <property type="entry name" value="WD40"/>
    <property type="match status" value="3"/>
</dbReference>
<dbReference type="GO" id="GO:0005782">
    <property type="term" value="C:peroxisomal matrix"/>
    <property type="evidence" value="ECO:0007669"/>
    <property type="project" value="UniProtKB-SubCell"/>
</dbReference>
<evidence type="ECO:0000256" key="4">
    <source>
        <dbReference type="ARBA" id="ARBA00022490"/>
    </source>
</evidence>
<gene>
    <name evidence="12" type="ORF">B9G98_02305</name>
</gene>
<dbReference type="AlphaFoldDB" id="A0A2T0FI80"/>
<dbReference type="InterPro" id="IPR001680">
    <property type="entry name" value="WD40_rpt"/>
</dbReference>
<dbReference type="EMBL" id="NDIQ01000021">
    <property type="protein sequence ID" value="PRT54685.1"/>
    <property type="molecule type" value="Genomic_DNA"/>
</dbReference>
<dbReference type="GO" id="GO:0005829">
    <property type="term" value="C:cytosol"/>
    <property type="evidence" value="ECO:0007669"/>
    <property type="project" value="UniProtKB-SubCell"/>
</dbReference>
<dbReference type="OrthoDB" id="361494at2759"/>
<dbReference type="PROSITE" id="PS50294">
    <property type="entry name" value="WD_REPEATS_REGION"/>
    <property type="match status" value="1"/>
</dbReference>
<comment type="subcellular location">
    <subcellularLocation>
        <location evidence="2">Cytoplasm</location>
        <location evidence="2">Cytosol</location>
    </subcellularLocation>
    <subcellularLocation>
        <location evidence="1">Peroxisome matrix</location>
    </subcellularLocation>
</comment>
<keyword evidence="5 11" id="KW-0853">WD repeat</keyword>
<keyword evidence="4" id="KW-0963">Cytoplasm</keyword>
<evidence type="ECO:0000256" key="7">
    <source>
        <dbReference type="ARBA" id="ARBA00022927"/>
    </source>
</evidence>
<dbReference type="PANTHER" id="PTHR46027:SF1">
    <property type="entry name" value="PEROXISOMAL TARGETING SIGNAL 2 RECEPTOR"/>
    <property type="match status" value="1"/>
</dbReference>
<evidence type="ECO:0000256" key="2">
    <source>
        <dbReference type="ARBA" id="ARBA00004514"/>
    </source>
</evidence>
<keyword evidence="13" id="KW-1185">Reference proteome</keyword>
<proteinExistence type="inferred from homology"/>
<keyword evidence="7" id="KW-0653">Protein transport</keyword>
<dbReference type="PROSITE" id="PS00678">
    <property type="entry name" value="WD_REPEATS_1"/>
    <property type="match status" value="1"/>
</dbReference>
<sequence length="433" mass="47756">MNSLTSLYSPTLLNIDFDLLVDNATKNRIGPRQKPPSSYWRVPDKQQYLTSIAVHESQSLCAVSSGSRSNNLFIYELAPNSGVPTLTHHQTISLPEIHSLCWVSPASDLGSHGNVLVSGHKGGLVHMTLLPDTHSSDVPAEILKRFNHSRHLPASAPSLRIKNLALTSASWSTFPSSGIITQCGDHLFLWDPSRSDLPLIKQKLRGDITSMDLCTTRNGIMAFGGRKGVSIRDLRVKGGSGLSPPDPANEQATVVKWSPHNDNLVASVHNRKEIKVWDIRASGPASSYSGHSDWVTAIEWARNEPTEIISASNDGTIRVWDIVKPDRLCGTNHSVRQELDWAPSKNWKMYQMRQFNDLELDTLARNLLSPSQPMISQNRHFTAMKLASRGAVSIDSEGYFGYHCLHNELYSPVLAPSESDTSDGDFLPPLSPT</sequence>
<comment type="similarity">
    <text evidence="9">Belongs to the WD repeat peroxin-7 family.</text>
</comment>
<keyword evidence="8" id="KW-0576">Peroxisome</keyword>
<dbReference type="InterPro" id="IPR019775">
    <property type="entry name" value="WD40_repeat_CS"/>
</dbReference>
<evidence type="ECO:0000256" key="10">
    <source>
        <dbReference type="ARBA" id="ARBA00032565"/>
    </source>
</evidence>
<organism evidence="12 13">
    <name type="scientific">Wickerhamiella sorbophila</name>
    <dbReference type="NCBI Taxonomy" id="45607"/>
    <lineage>
        <taxon>Eukaryota</taxon>
        <taxon>Fungi</taxon>
        <taxon>Dikarya</taxon>
        <taxon>Ascomycota</taxon>
        <taxon>Saccharomycotina</taxon>
        <taxon>Dipodascomycetes</taxon>
        <taxon>Dipodascales</taxon>
        <taxon>Trichomonascaceae</taxon>
        <taxon>Wickerhamiella</taxon>
    </lineage>
</organism>
<evidence type="ECO:0000256" key="9">
    <source>
        <dbReference type="ARBA" id="ARBA00024017"/>
    </source>
</evidence>
<name>A0A2T0FI80_9ASCO</name>
<dbReference type="Pfam" id="PF00400">
    <property type="entry name" value="WD40"/>
    <property type="match status" value="1"/>
</dbReference>
<accession>A0A2T0FI80</accession>
<evidence type="ECO:0000256" key="1">
    <source>
        <dbReference type="ARBA" id="ARBA00004253"/>
    </source>
</evidence>
<dbReference type="Proteomes" id="UP000238350">
    <property type="component" value="Unassembled WGS sequence"/>
</dbReference>
<evidence type="ECO:0000256" key="3">
    <source>
        <dbReference type="ARBA" id="ARBA00022448"/>
    </source>
</evidence>
<dbReference type="STRING" id="45607.A0A2T0FI80"/>
<keyword evidence="6" id="KW-0677">Repeat</keyword>
<dbReference type="SUPFAM" id="SSF50978">
    <property type="entry name" value="WD40 repeat-like"/>
    <property type="match status" value="1"/>
</dbReference>
<dbReference type="PANTHER" id="PTHR46027">
    <property type="entry name" value="PEROXISOMAL TARGETING SIGNAL 2 RECEPTOR"/>
    <property type="match status" value="1"/>
</dbReference>
<dbReference type="InterPro" id="IPR044536">
    <property type="entry name" value="PEX7"/>
</dbReference>
<evidence type="ECO:0000313" key="12">
    <source>
        <dbReference type="EMBL" id="PRT54685.1"/>
    </source>
</evidence>
<evidence type="ECO:0000256" key="11">
    <source>
        <dbReference type="PROSITE-ProRule" id="PRU00221"/>
    </source>
</evidence>
<evidence type="ECO:0000313" key="13">
    <source>
        <dbReference type="Proteomes" id="UP000238350"/>
    </source>
</evidence>
<reference evidence="12 13" key="1">
    <citation type="submission" date="2017-04" db="EMBL/GenBank/DDBJ databases">
        <title>Genome sequencing of [Candida] sorbophila.</title>
        <authorList>
            <person name="Ahn J.O."/>
        </authorList>
    </citation>
    <scope>NUCLEOTIDE SEQUENCE [LARGE SCALE GENOMIC DNA]</scope>
    <source>
        <strain evidence="12 13">DS02</strain>
    </source>
</reference>
<evidence type="ECO:0000256" key="8">
    <source>
        <dbReference type="ARBA" id="ARBA00023140"/>
    </source>
</evidence>
<dbReference type="GeneID" id="36516053"/>
<evidence type="ECO:0000256" key="5">
    <source>
        <dbReference type="ARBA" id="ARBA00022574"/>
    </source>
</evidence>
<protein>
    <recommendedName>
        <fullName evidence="10">Peroxin-7</fullName>
    </recommendedName>
</protein>
<comment type="caution">
    <text evidence="12">The sequence shown here is derived from an EMBL/GenBank/DDBJ whole genome shotgun (WGS) entry which is preliminary data.</text>
</comment>
<feature type="repeat" description="WD" evidence="11">
    <location>
        <begin position="288"/>
        <end position="322"/>
    </location>
</feature>
<evidence type="ECO:0000256" key="6">
    <source>
        <dbReference type="ARBA" id="ARBA00022737"/>
    </source>
</evidence>
<keyword evidence="3" id="KW-0813">Transport</keyword>
<dbReference type="GO" id="GO:0016558">
    <property type="term" value="P:protein import into peroxisome matrix"/>
    <property type="evidence" value="ECO:0007669"/>
    <property type="project" value="InterPro"/>
</dbReference>
<dbReference type="InterPro" id="IPR036322">
    <property type="entry name" value="WD40_repeat_dom_sf"/>
</dbReference>
<dbReference type="GO" id="GO:0005053">
    <property type="term" value="F:peroxisome matrix targeting signal-2 binding"/>
    <property type="evidence" value="ECO:0007669"/>
    <property type="project" value="InterPro"/>
</dbReference>
<dbReference type="Gene3D" id="2.130.10.10">
    <property type="entry name" value="YVTN repeat-like/Quinoprotein amine dehydrogenase"/>
    <property type="match status" value="1"/>
</dbReference>
<dbReference type="RefSeq" id="XP_024664630.1">
    <property type="nucleotide sequence ID" value="XM_024808862.1"/>
</dbReference>
<dbReference type="InterPro" id="IPR015943">
    <property type="entry name" value="WD40/YVTN_repeat-like_dom_sf"/>
</dbReference>